<name>A0A395IYQ7_9HELO</name>
<evidence type="ECO:0000313" key="1">
    <source>
        <dbReference type="EMBL" id="RAL65146.1"/>
    </source>
</evidence>
<gene>
    <name evidence="1" type="ORF">DID88_001252</name>
</gene>
<evidence type="ECO:0000313" key="2">
    <source>
        <dbReference type="Proteomes" id="UP000249056"/>
    </source>
</evidence>
<reference evidence="1 2" key="1">
    <citation type="submission" date="2018-06" db="EMBL/GenBank/DDBJ databases">
        <title>Genome Sequence of the Brown Rot Fungal Pathogen Monilinia fructigena.</title>
        <authorList>
            <person name="Landi L."/>
            <person name="De Miccolis Angelini R.M."/>
            <person name="Pollastro S."/>
            <person name="Abate D."/>
            <person name="Faretra F."/>
            <person name="Romanazzi G."/>
        </authorList>
    </citation>
    <scope>NUCLEOTIDE SEQUENCE [LARGE SCALE GENOMIC DNA]</scope>
    <source>
        <strain evidence="1 2">Mfrg269</strain>
    </source>
</reference>
<organism evidence="1 2">
    <name type="scientific">Monilinia fructigena</name>
    <dbReference type="NCBI Taxonomy" id="38457"/>
    <lineage>
        <taxon>Eukaryota</taxon>
        <taxon>Fungi</taxon>
        <taxon>Dikarya</taxon>
        <taxon>Ascomycota</taxon>
        <taxon>Pezizomycotina</taxon>
        <taxon>Leotiomycetes</taxon>
        <taxon>Helotiales</taxon>
        <taxon>Sclerotiniaceae</taxon>
        <taxon>Monilinia</taxon>
    </lineage>
</organism>
<comment type="caution">
    <text evidence="1">The sequence shown here is derived from an EMBL/GenBank/DDBJ whole genome shotgun (WGS) entry which is preliminary data.</text>
</comment>
<accession>A0A395IYQ7</accession>
<dbReference type="EMBL" id="QKRW01000011">
    <property type="protein sequence ID" value="RAL65146.1"/>
    <property type="molecule type" value="Genomic_DNA"/>
</dbReference>
<proteinExistence type="predicted"/>
<protein>
    <submittedName>
        <fullName evidence="1">Uncharacterized protein</fullName>
    </submittedName>
</protein>
<dbReference type="OrthoDB" id="7464126at2759"/>
<dbReference type="Proteomes" id="UP000249056">
    <property type="component" value="Unassembled WGS sequence"/>
</dbReference>
<keyword evidence="2" id="KW-1185">Reference proteome</keyword>
<dbReference type="AlphaFoldDB" id="A0A395IYQ7"/>
<sequence length="179" mass="21025">MDKPIADENMVYWITANNGDPQKQIDERLKVEEILLNHERSRQAFLIQLERFLKIDSHPEPLRAFEVLYHASNETPISAKIFKERVNTKGLGELVDVLDRMDEKSFDNKMVLEVIRLDSVATVERDYEFKQIDSLTQLMVRNALRSRDHKTLAYFMAEFDSIILTQELVIDEKLRREGT</sequence>